<evidence type="ECO:0000259" key="3">
    <source>
        <dbReference type="PROSITE" id="PS50222"/>
    </source>
</evidence>
<dbReference type="EMBL" id="JBGFUD010000364">
    <property type="protein sequence ID" value="MFH4974372.1"/>
    <property type="molecule type" value="Genomic_DNA"/>
</dbReference>
<reference evidence="4 5" key="1">
    <citation type="submission" date="2024-08" db="EMBL/GenBank/DDBJ databases">
        <title>Gnathostoma spinigerum genome.</title>
        <authorList>
            <person name="Gonzalez-Bertolin B."/>
            <person name="Monzon S."/>
            <person name="Zaballos A."/>
            <person name="Jimenez P."/>
            <person name="Dekumyoy P."/>
            <person name="Varona S."/>
            <person name="Cuesta I."/>
            <person name="Sumanam S."/>
            <person name="Adisakwattana P."/>
            <person name="Gasser R.B."/>
            <person name="Hernandez-Gonzalez A."/>
            <person name="Young N.D."/>
            <person name="Perteguer M.J."/>
        </authorList>
    </citation>
    <scope>NUCLEOTIDE SEQUENCE [LARGE SCALE GENOMIC DNA]</scope>
    <source>
        <strain evidence="4">AL3</strain>
        <tissue evidence="4">Liver</tissue>
    </source>
</reference>
<dbReference type="SUPFAM" id="SSF47473">
    <property type="entry name" value="EF-hand"/>
    <property type="match status" value="1"/>
</dbReference>
<dbReference type="PANTHER" id="PTHR23055:SF171">
    <property type="entry name" value="EF-HAND DOMAIN-CONTAINING PROTEIN"/>
    <property type="match status" value="1"/>
</dbReference>
<sequence>MVDLMKWESTVHPPPIEELRRRTQESFSYKYIKYMYARFKNECPSGRMKINEFRTMFGPYLPERVSEDYFRRLFNAFSRNKEEITFQDLMETLALLSSSSPTSNAQWAMRMIKGDDASNITYPEFSEFVKSAYHFSKSPKKYSSTTIDPTKSNAIITEAIARRTEECFAALDKDGDGLIHTDDMIHFFQEVENVTCRQAKTSTERRRATLEAA</sequence>
<protein>
    <recommendedName>
        <fullName evidence="3">EF-hand domain-containing protein</fullName>
    </recommendedName>
</protein>
<dbReference type="GO" id="GO:0046872">
    <property type="term" value="F:metal ion binding"/>
    <property type="evidence" value="ECO:0007669"/>
    <property type="project" value="UniProtKB-KW"/>
</dbReference>
<dbReference type="InterPro" id="IPR011992">
    <property type="entry name" value="EF-hand-dom_pair"/>
</dbReference>
<comment type="caution">
    <text evidence="4">The sequence shown here is derived from an EMBL/GenBank/DDBJ whole genome shotgun (WGS) entry which is preliminary data.</text>
</comment>
<dbReference type="InterPro" id="IPR002048">
    <property type="entry name" value="EF_hand_dom"/>
</dbReference>
<dbReference type="PANTHER" id="PTHR23055">
    <property type="entry name" value="CALCIUM BINDING PROTEINS"/>
    <property type="match status" value="1"/>
</dbReference>
<evidence type="ECO:0000313" key="4">
    <source>
        <dbReference type="EMBL" id="MFH4974372.1"/>
    </source>
</evidence>
<dbReference type="AlphaFoldDB" id="A0ABD6ECF1"/>
<dbReference type="PROSITE" id="PS50222">
    <property type="entry name" value="EF_HAND_2"/>
    <property type="match status" value="1"/>
</dbReference>
<dbReference type="Proteomes" id="UP001608902">
    <property type="component" value="Unassembled WGS sequence"/>
</dbReference>
<evidence type="ECO:0000256" key="2">
    <source>
        <dbReference type="ARBA" id="ARBA00022737"/>
    </source>
</evidence>
<feature type="domain" description="EF-hand" evidence="3">
    <location>
        <begin position="159"/>
        <end position="194"/>
    </location>
</feature>
<accession>A0ABD6ECF1</accession>
<proteinExistence type="predicted"/>
<dbReference type="Gene3D" id="1.10.238.10">
    <property type="entry name" value="EF-hand"/>
    <property type="match status" value="1"/>
</dbReference>
<evidence type="ECO:0000256" key="1">
    <source>
        <dbReference type="ARBA" id="ARBA00022723"/>
    </source>
</evidence>
<keyword evidence="2" id="KW-0677">Repeat</keyword>
<name>A0ABD6ECF1_9BILA</name>
<evidence type="ECO:0000313" key="5">
    <source>
        <dbReference type="Proteomes" id="UP001608902"/>
    </source>
</evidence>
<keyword evidence="5" id="KW-1185">Reference proteome</keyword>
<keyword evidence="1" id="KW-0479">Metal-binding</keyword>
<organism evidence="4 5">
    <name type="scientific">Gnathostoma spinigerum</name>
    <dbReference type="NCBI Taxonomy" id="75299"/>
    <lineage>
        <taxon>Eukaryota</taxon>
        <taxon>Metazoa</taxon>
        <taxon>Ecdysozoa</taxon>
        <taxon>Nematoda</taxon>
        <taxon>Chromadorea</taxon>
        <taxon>Rhabditida</taxon>
        <taxon>Spirurina</taxon>
        <taxon>Gnathostomatomorpha</taxon>
        <taxon>Gnathostomatoidea</taxon>
        <taxon>Gnathostomatidae</taxon>
        <taxon>Gnathostoma</taxon>
    </lineage>
</organism>
<gene>
    <name evidence="4" type="ORF">AB6A40_001081</name>
</gene>
<dbReference type="InterPro" id="IPR028846">
    <property type="entry name" value="Recoverin"/>
</dbReference>